<evidence type="ECO:0000313" key="2">
    <source>
        <dbReference type="Proteomes" id="UP000053144"/>
    </source>
</evidence>
<dbReference type="STRING" id="3914.A0A0L9UXI0"/>
<dbReference type="AlphaFoldDB" id="A0A0L9UXI0"/>
<dbReference type="SUPFAM" id="SSF50199">
    <property type="entry name" value="Staphylococcal nuclease"/>
    <property type="match status" value="1"/>
</dbReference>
<sequence>MVPRKGEGGSVEDCMVIMTMPSDKPGPLPEKSITLSSLMAPRLARRGGVDEPFAWESREFLRKLCIGKVG</sequence>
<evidence type="ECO:0000313" key="1">
    <source>
        <dbReference type="EMBL" id="KOM47453.1"/>
    </source>
</evidence>
<dbReference type="Gramene" id="KOM47453">
    <property type="protein sequence ID" value="KOM47453"/>
    <property type="gene ID" value="LR48_Vigan07g115700"/>
</dbReference>
<accession>A0A0L9UXI0</accession>
<proteinExistence type="predicted"/>
<dbReference type="Gene3D" id="2.40.50.90">
    <property type="match status" value="1"/>
</dbReference>
<dbReference type="EMBL" id="CM003377">
    <property type="protein sequence ID" value="KOM47453.1"/>
    <property type="molecule type" value="Genomic_DNA"/>
</dbReference>
<name>A0A0L9UXI0_PHAAN</name>
<reference evidence="2" key="1">
    <citation type="journal article" date="2015" name="Proc. Natl. Acad. Sci. U.S.A.">
        <title>Genome sequencing of adzuki bean (Vigna angularis) provides insight into high starch and low fat accumulation and domestication.</title>
        <authorList>
            <person name="Yang K."/>
            <person name="Tian Z."/>
            <person name="Chen C."/>
            <person name="Luo L."/>
            <person name="Zhao B."/>
            <person name="Wang Z."/>
            <person name="Yu L."/>
            <person name="Li Y."/>
            <person name="Sun Y."/>
            <person name="Li W."/>
            <person name="Chen Y."/>
            <person name="Li Y."/>
            <person name="Zhang Y."/>
            <person name="Ai D."/>
            <person name="Zhao J."/>
            <person name="Shang C."/>
            <person name="Ma Y."/>
            <person name="Wu B."/>
            <person name="Wang M."/>
            <person name="Gao L."/>
            <person name="Sun D."/>
            <person name="Zhang P."/>
            <person name="Guo F."/>
            <person name="Wang W."/>
            <person name="Li Y."/>
            <person name="Wang J."/>
            <person name="Varshney R.K."/>
            <person name="Wang J."/>
            <person name="Ling H.Q."/>
            <person name="Wan P."/>
        </authorList>
    </citation>
    <scope>NUCLEOTIDE SEQUENCE</scope>
    <source>
        <strain evidence="2">cv. Jingnong 6</strain>
    </source>
</reference>
<dbReference type="InterPro" id="IPR035437">
    <property type="entry name" value="SNase_OB-fold_sf"/>
</dbReference>
<protein>
    <submittedName>
        <fullName evidence="1">Uncharacterized protein</fullName>
    </submittedName>
</protein>
<dbReference type="Proteomes" id="UP000053144">
    <property type="component" value="Chromosome 7"/>
</dbReference>
<organism evidence="1 2">
    <name type="scientific">Phaseolus angularis</name>
    <name type="common">Azuki bean</name>
    <name type="synonym">Vigna angularis</name>
    <dbReference type="NCBI Taxonomy" id="3914"/>
    <lineage>
        <taxon>Eukaryota</taxon>
        <taxon>Viridiplantae</taxon>
        <taxon>Streptophyta</taxon>
        <taxon>Embryophyta</taxon>
        <taxon>Tracheophyta</taxon>
        <taxon>Spermatophyta</taxon>
        <taxon>Magnoliopsida</taxon>
        <taxon>eudicotyledons</taxon>
        <taxon>Gunneridae</taxon>
        <taxon>Pentapetalae</taxon>
        <taxon>rosids</taxon>
        <taxon>fabids</taxon>
        <taxon>Fabales</taxon>
        <taxon>Fabaceae</taxon>
        <taxon>Papilionoideae</taxon>
        <taxon>50 kb inversion clade</taxon>
        <taxon>NPAAA clade</taxon>
        <taxon>indigoferoid/millettioid clade</taxon>
        <taxon>Phaseoleae</taxon>
        <taxon>Vigna</taxon>
    </lineage>
</organism>
<gene>
    <name evidence="1" type="ORF">LR48_Vigan07g115700</name>
</gene>